<feature type="domain" description="Myb-like" evidence="8">
    <location>
        <begin position="23"/>
        <end position="75"/>
    </location>
</feature>
<dbReference type="GO" id="GO:0000976">
    <property type="term" value="F:transcription cis-regulatory region binding"/>
    <property type="evidence" value="ECO:0007669"/>
    <property type="project" value="UniProtKB-ARBA"/>
</dbReference>
<keyword evidence="2" id="KW-0677">Repeat</keyword>
<feature type="signal peptide" evidence="7">
    <location>
        <begin position="1"/>
        <end position="17"/>
    </location>
</feature>
<evidence type="ECO:0000259" key="9">
    <source>
        <dbReference type="PROSITE" id="PS51294"/>
    </source>
</evidence>
<keyword evidence="5" id="KW-0804">Transcription</keyword>
<dbReference type="AlphaFoldDB" id="A0AAD5Z1S0"/>
<keyword evidence="6" id="KW-0539">Nucleus</keyword>
<reference evidence="10 11" key="1">
    <citation type="journal article" date="2022" name="Cell">
        <title>Repeat-based holocentromeres influence genome architecture and karyotype evolution.</title>
        <authorList>
            <person name="Hofstatter P.G."/>
            <person name="Thangavel G."/>
            <person name="Lux T."/>
            <person name="Neumann P."/>
            <person name="Vondrak T."/>
            <person name="Novak P."/>
            <person name="Zhang M."/>
            <person name="Costa L."/>
            <person name="Castellani M."/>
            <person name="Scott A."/>
            <person name="Toegelov H."/>
            <person name="Fuchs J."/>
            <person name="Mata-Sucre Y."/>
            <person name="Dias Y."/>
            <person name="Vanzela A.L.L."/>
            <person name="Huettel B."/>
            <person name="Almeida C.C.S."/>
            <person name="Simkova H."/>
            <person name="Souza G."/>
            <person name="Pedrosa-Harand A."/>
            <person name="Macas J."/>
            <person name="Mayer K.F.X."/>
            <person name="Houben A."/>
            <person name="Marques A."/>
        </authorList>
    </citation>
    <scope>NUCLEOTIDE SEQUENCE [LARGE SCALE GENOMIC DNA]</scope>
    <source>
        <strain evidence="10">RhyTen1mFocal</strain>
    </source>
</reference>
<evidence type="ECO:0000256" key="7">
    <source>
        <dbReference type="SAM" id="SignalP"/>
    </source>
</evidence>
<dbReference type="PROSITE" id="PS50090">
    <property type="entry name" value="MYB_LIKE"/>
    <property type="match status" value="2"/>
</dbReference>
<dbReference type="EMBL" id="JAMRDG010000002">
    <property type="protein sequence ID" value="KAJ3685910.1"/>
    <property type="molecule type" value="Genomic_DNA"/>
</dbReference>
<dbReference type="CDD" id="cd00167">
    <property type="entry name" value="SANT"/>
    <property type="match status" value="2"/>
</dbReference>
<evidence type="ECO:0000256" key="6">
    <source>
        <dbReference type="ARBA" id="ARBA00023242"/>
    </source>
</evidence>
<feature type="chain" id="PRO_5041930037" evidence="7">
    <location>
        <begin position="18"/>
        <end position="242"/>
    </location>
</feature>
<protein>
    <submittedName>
        <fullName evidence="10">Uncharacterized protein</fullName>
    </submittedName>
</protein>
<dbReference type="PANTHER" id="PTHR47997">
    <property type="entry name" value="MYB DOMAIN PROTEIN 55"/>
    <property type="match status" value="1"/>
</dbReference>
<dbReference type="InterPro" id="IPR001005">
    <property type="entry name" value="SANT/Myb"/>
</dbReference>
<name>A0AAD5Z1S0_9POAL</name>
<dbReference type="Pfam" id="PF00249">
    <property type="entry name" value="Myb_DNA-binding"/>
    <property type="match status" value="2"/>
</dbReference>
<dbReference type="Proteomes" id="UP001210211">
    <property type="component" value="Unassembled WGS sequence"/>
</dbReference>
<dbReference type="GO" id="GO:0005634">
    <property type="term" value="C:nucleus"/>
    <property type="evidence" value="ECO:0007669"/>
    <property type="project" value="UniProtKB-SubCell"/>
</dbReference>
<evidence type="ECO:0000256" key="1">
    <source>
        <dbReference type="ARBA" id="ARBA00004123"/>
    </source>
</evidence>
<dbReference type="InterPro" id="IPR017930">
    <property type="entry name" value="Myb_dom"/>
</dbReference>
<evidence type="ECO:0000256" key="3">
    <source>
        <dbReference type="ARBA" id="ARBA00023015"/>
    </source>
</evidence>
<evidence type="ECO:0000313" key="11">
    <source>
        <dbReference type="Proteomes" id="UP001210211"/>
    </source>
</evidence>
<keyword evidence="3" id="KW-0805">Transcription regulation</keyword>
<evidence type="ECO:0000256" key="4">
    <source>
        <dbReference type="ARBA" id="ARBA00023125"/>
    </source>
</evidence>
<sequence length="242" mass="27803">MLMFWSIIVYFIYEMGRQPCYQKQKLKRGLWSPEEDEKLINHITKFGHGCWSSVPKQAGIQRCGKSCRLRWMNYLRPDLKRGAFSKEEEGLIIQLHASLGNRWSAIAAQLPGRTDNEIKNHWNSFLKKKVEKKTTEPDTSQSAPKHSTITYEENVSNAIEGSGSNNSYTEANKCYHLKIDSGLDPFIQSLVDPNLSYESKINTSEFLSVSSITEWLDLVPNESANLNFEQSEFSWADETSYM</sequence>
<dbReference type="FunFam" id="1.10.10.60:FF:000047">
    <property type="entry name" value="Myb transcription factor"/>
    <property type="match status" value="1"/>
</dbReference>
<evidence type="ECO:0000256" key="2">
    <source>
        <dbReference type="ARBA" id="ARBA00022737"/>
    </source>
</evidence>
<feature type="domain" description="HTH myb-type" evidence="9">
    <location>
        <begin position="76"/>
        <end position="130"/>
    </location>
</feature>
<comment type="caution">
    <text evidence="10">The sequence shown here is derived from an EMBL/GenBank/DDBJ whole genome shotgun (WGS) entry which is preliminary data.</text>
</comment>
<keyword evidence="4" id="KW-0238">DNA-binding</keyword>
<organism evidence="10 11">
    <name type="scientific">Rhynchospora tenuis</name>
    <dbReference type="NCBI Taxonomy" id="198213"/>
    <lineage>
        <taxon>Eukaryota</taxon>
        <taxon>Viridiplantae</taxon>
        <taxon>Streptophyta</taxon>
        <taxon>Embryophyta</taxon>
        <taxon>Tracheophyta</taxon>
        <taxon>Spermatophyta</taxon>
        <taxon>Magnoliopsida</taxon>
        <taxon>Liliopsida</taxon>
        <taxon>Poales</taxon>
        <taxon>Cyperaceae</taxon>
        <taxon>Cyperoideae</taxon>
        <taxon>Rhynchosporeae</taxon>
        <taxon>Rhynchospora</taxon>
    </lineage>
</organism>
<dbReference type="SMART" id="SM00717">
    <property type="entry name" value="SANT"/>
    <property type="match status" value="2"/>
</dbReference>
<dbReference type="FunFam" id="1.10.10.60:FF:000394">
    <property type="entry name" value="MYB transcription factor"/>
    <property type="match status" value="1"/>
</dbReference>
<keyword evidence="7" id="KW-0732">Signal</keyword>
<gene>
    <name evidence="10" type="ORF">LUZ61_015074</name>
</gene>
<keyword evidence="11" id="KW-1185">Reference proteome</keyword>
<dbReference type="Gene3D" id="1.10.10.60">
    <property type="entry name" value="Homeodomain-like"/>
    <property type="match status" value="2"/>
</dbReference>
<evidence type="ECO:0000313" key="10">
    <source>
        <dbReference type="EMBL" id="KAJ3685910.1"/>
    </source>
</evidence>
<accession>A0AAD5Z1S0</accession>
<dbReference type="InterPro" id="IPR051953">
    <property type="entry name" value="Plant_SW-associated_TFs"/>
</dbReference>
<evidence type="ECO:0000259" key="8">
    <source>
        <dbReference type="PROSITE" id="PS50090"/>
    </source>
</evidence>
<feature type="domain" description="HTH myb-type" evidence="9">
    <location>
        <begin position="23"/>
        <end position="75"/>
    </location>
</feature>
<comment type="subcellular location">
    <subcellularLocation>
        <location evidence="1">Nucleus</location>
    </subcellularLocation>
</comment>
<evidence type="ECO:0000256" key="5">
    <source>
        <dbReference type="ARBA" id="ARBA00023163"/>
    </source>
</evidence>
<dbReference type="SUPFAM" id="SSF46689">
    <property type="entry name" value="Homeodomain-like"/>
    <property type="match status" value="1"/>
</dbReference>
<feature type="domain" description="Myb-like" evidence="8">
    <location>
        <begin position="76"/>
        <end position="126"/>
    </location>
</feature>
<proteinExistence type="predicted"/>
<dbReference type="PROSITE" id="PS51294">
    <property type="entry name" value="HTH_MYB"/>
    <property type="match status" value="2"/>
</dbReference>
<dbReference type="InterPro" id="IPR009057">
    <property type="entry name" value="Homeodomain-like_sf"/>
</dbReference>